<dbReference type="GO" id="GO:0003677">
    <property type="term" value="F:DNA binding"/>
    <property type="evidence" value="ECO:0007669"/>
    <property type="project" value="UniProtKB-KW"/>
</dbReference>
<dbReference type="AlphaFoldDB" id="A0AAQ3SBF6"/>
<dbReference type="InterPro" id="IPR043452">
    <property type="entry name" value="BZIP46-like"/>
</dbReference>
<feature type="region of interest" description="Disordered" evidence="5">
    <location>
        <begin position="1"/>
        <end position="44"/>
    </location>
</feature>
<evidence type="ECO:0000256" key="1">
    <source>
        <dbReference type="ARBA" id="ARBA00004123"/>
    </source>
</evidence>
<dbReference type="GO" id="GO:0005634">
    <property type="term" value="C:nucleus"/>
    <property type="evidence" value="ECO:0007669"/>
    <property type="project" value="UniProtKB-SubCell"/>
</dbReference>
<sequence length="309" mass="34097">MSEEELKRKKEKEEGKKEGLKSGMASSKVVVSTNPDLPRDSSISPLSSLLLSDLHHSTSMDDLLKSITPSAAKTVDDVWKEIVAGAHPHHPAGTVSGDRNAATVNATATAPEGYEAITLEDFLTKAGAVREEDVRGVLPPSSSLPFPLPLPAEGSSSSVEPFGNGVAPTNSVPKGKRRVVEEPVDKATLQKQRRMIKNRESAARSRERKQGFLWEVENLLFNVVSNFEAYTSELEYLVHQLEQENARLVNEEAEMRRQRKKQLLEYIIPVEVMPKPRKKLRRVNSAQSLKYSSSDLQGRSMALGGVCQD</sequence>
<protein>
    <recommendedName>
        <fullName evidence="6">BZIP domain-containing protein</fullName>
    </recommendedName>
</protein>
<evidence type="ECO:0000313" key="8">
    <source>
        <dbReference type="Proteomes" id="UP001374535"/>
    </source>
</evidence>
<keyword evidence="2" id="KW-0238">DNA-binding</keyword>
<keyword evidence="3" id="KW-0539">Nucleus</keyword>
<dbReference type="SMART" id="SM00338">
    <property type="entry name" value="BRLZ"/>
    <property type="match status" value="1"/>
</dbReference>
<gene>
    <name evidence="7" type="ORF">V8G54_004758</name>
</gene>
<dbReference type="InterPro" id="IPR004827">
    <property type="entry name" value="bZIP"/>
</dbReference>
<dbReference type="PROSITE" id="PS00036">
    <property type="entry name" value="BZIP_BASIC"/>
    <property type="match status" value="1"/>
</dbReference>
<evidence type="ECO:0000256" key="4">
    <source>
        <dbReference type="SAM" id="Coils"/>
    </source>
</evidence>
<proteinExistence type="predicted"/>
<keyword evidence="8" id="KW-1185">Reference proteome</keyword>
<accession>A0AAQ3SBF6</accession>
<dbReference type="GO" id="GO:0045893">
    <property type="term" value="P:positive regulation of DNA-templated transcription"/>
    <property type="evidence" value="ECO:0007669"/>
    <property type="project" value="InterPro"/>
</dbReference>
<dbReference type="CDD" id="cd14707">
    <property type="entry name" value="bZIP_plant_BZIP46"/>
    <property type="match status" value="1"/>
</dbReference>
<dbReference type="Gene3D" id="1.20.5.170">
    <property type="match status" value="1"/>
</dbReference>
<evidence type="ECO:0000256" key="2">
    <source>
        <dbReference type="ARBA" id="ARBA00023125"/>
    </source>
</evidence>
<evidence type="ECO:0000256" key="5">
    <source>
        <dbReference type="SAM" id="MobiDB-lite"/>
    </source>
</evidence>
<comment type="subcellular location">
    <subcellularLocation>
        <location evidence="1">Nucleus</location>
    </subcellularLocation>
</comment>
<dbReference type="GO" id="GO:0003700">
    <property type="term" value="F:DNA-binding transcription factor activity"/>
    <property type="evidence" value="ECO:0007669"/>
    <property type="project" value="InterPro"/>
</dbReference>
<evidence type="ECO:0000256" key="3">
    <source>
        <dbReference type="ARBA" id="ARBA00023242"/>
    </source>
</evidence>
<feature type="region of interest" description="Disordered" evidence="5">
    <location>
        <begin position="155"/>
        <end position="180"/>
    </location>
</feature>
<dbReference type="Pfam" id="PF00170">
    <property type="entry name" value="bZIP_1"/>
    <property type="match status" value="1"/>
</dbReference>
<feature type="coiled-coil region" evidence="4">
    <location>
        <begin position="231"/>
        <end position="261"/>
    </location>
</feature>
<dbReference type="PANTHER" id="PTHR22952">
    <property type="entry name" value="CAMP-RESPONSE ELEMENT BINDING PROTEIN-RELATED"/>
    <property type="match status" value="1"/>
</dbReference>
<organism evidence="7 8">
    <name type="scientific">Vigna mungo</name>
    <name type="common">Black gram</name>
    <name type="synonym">Phaseolus mungo</name>
    <dbReference type="NCBI Taxonomy" id="3915"/>
    <lineage>
        <taxon>Eukaryota</taxon>
        <taxon>Viridiplantae</taxon>
        <taxon>Streptophyta</taxon>
        <taxon>Embryophyta</taxon>
        <taxon>Tracheophyta</taxon>
        <taxon>Spermatophyta</taxon>
        <taxon>Magnoliopsida</taxon>
        <taxon>eudicotyledons</taxon>
        <taxon>Gunneridae</taxon>
        <taxon>Pentapetalae</taxon>
        <taxon>rosids</taxon>
        <taxon>fabids</taxon>
        <taxon>Fabales</taxon>
        <taxon>Fabaceae</taxon>
        <taxon>Papilionoideae</taxon>
        <taxon>50 kb inversion clade</taxon>
        <taxon>NPAAA clade</taxon>
        <taxon>indigoferoid/millettioid clade</taxon>
        <taxon>Phaseoleae</taxon>
        <taxon>Vigna</taxon>
    </lineage>
</organism>
<reference evidence="7 8" key="1">
    <citation type="journal article" date="2023" name="Life. Sci Alliance">
        <title>Evolutionary insights into 3D genome organization and epigenetic landscape of Vigna mungo.</title>
        <authorList>
            <person name="Junaid A."/>
            <person name="Singh B."/>
            <person name="Bhatia S."/>
        </authorList>
    </citation>
    <scope>NUCLEOTIDE SEQUENCE [LARGE SCALE GENOMIC DNA]</scope>
    <source>
        <strain evidence="7">Urdbean</strain>
    </source>
</reference>
<feature type="compositionally biased region" description="Basic and acidic residues" evidence="5">
    <location>
        <begin position="1"/>
        <end position="20"/>
    </location>
</feature>
<dbReference type="PANTHER" id="PTHR22952:SF392">
    <property type="entry name" value="BZIP TRANSCRIPTION FACTOR 12"/>
    <property type="match status" value="1"/>
</dbReference>
<dbReference type="EMBL" id="CP144700">
    <property type="protein sequence ID" value="WVZ26214.1"/>
    <property type="molecule type" value="Genomic_DNA"/>
</dbReference>
<dbReference type="Proteomes" id="UP001374535">
    <property type="component" value="Chromosome 1"/>
</dbReference>
<evidence type="ECO:0000259" key="6">
    <source>
        <dbReference type="PROSITE" id="PS00036"/>
    </source>
</evidence>
<name>A0AAQ3SBF6_VIGMU</name>
<feature type="domain" description="BZIP" evidence="6">
    <location>
        <begin position="193"/>
        <end position="208"/>
    </location>
</feature>
<evidence type="ECO:0000313" key="7">
    <source>
        <dbReference type="EMBL" id="WVZ26214.1"/>
    </source>
</evidence>
<keyword evidence="4" id="KW-0175">Coiled coil</keyword>